<organism evidence="4">
    <name type="scientific">Angiostrongylus costaricensis</name>
    <name type="common">Nematode worm</name>
    <dbReference type="NCBI Taxonomy" id="334426"/>
    <lineage>
        <taxon>Eukaryota</taxon>
        <taxon>Metazoa</taxon>
        <taxon>Ecdysozoa</taxon>
        <taxon>Nematoda</taxon>
        <taxon>Chromadorea</taxon>
        <taxon>Rhabditida</taxon>
        <taxon>Rhabditina</taxon>
        <taxon>Rhabditomorpha</taxon>
        <taxon>Strongyloidea</taxon>
        <taxon>Metastrongylidae</taxon>
        <taxon>Angiostrongylus</taxon>
    </lineage>
</organism>
<feature type="region of interest" description="Disordered" evidence="1">
    <location>
        <begin position="1"/>
        <end position="26"/>
    </location>
</feature>
<accession>A0A158PK72</accession>
<feature type="compositionally biased region" description="Low complexity" evidence="1">
    <location>
        <begin position="1"/>
        <end position="12"/>
    </location>
</feature>
<sequence length="92" mass="9999">MPATSASAYSSTESDKMSTVGISSPSIQETDLQIALEDVDEVIYGKWDKVILSEKKDIQMHSNDKTAQMGTSVYTPPLSEADIDMTLMALIP</sequence>
<evidence type="ECO:0000313" key="4">
    <source>
        <dbReference type="WBParaSite" id="ACOC_0000968701-mRNA-1"/>
    </source>
</evidence>
<protein>
    <submittedName>
        <fullName evidence="4">TFIIIC_sub6 domain-containing protein</fullName>
    </submittedName>
</protein>
<dbReference type="WBParaSite" id="ACOC_0000968701-mRNA-1">
    <property type="protein sequence ID" value="ACOC_0000968701-mRNA-1"/>
    <property type="gene ID" value="ACOC_0000968701"/>
</dbReference>
<keyword evidence="3" id="KW-1185">Reference proteome</keyword>
<proteinExistence type="predicted"/>
<reference evidence="2 3" key="2">
    <citation type="submission" date="2018-11" db="EMBL/GenBank/DDBJ databases">
        <authorList>
            <consortium name="Pathogen Informatics"/>
        </authorList>
    </citation>
    <scope>NUCLEOTIDE SEQUENCE [LARGE SCALE GENOMIC DNA]</scope>
    <source>
        <strain evidence="2 3">Costa Rica</strain>
    </source>
</reference>
<evidence type="ECO:0000313" key="3">
    <source>
        <dbReference type="Proteomes" id="UP000267027"/>
    </source>
</evidence>
<dbReference type="AlphaFoldDB" id="A0A158PK72"/>
<name>A0A158PK72_ANGCS</name>
<gene>
    <name evidence="2" type="ORF">ACOC_LOCUS9688</name>
</gene>
<reference evidence="4" key="1">
    <citation type="submission" date="2016-04" db="UniProtKB">
        <authorList>
            <consortium name="WormBaseParasite"/>
        </authorList>
    </citation>
    <scope>IDENTIFICATION</scope>
</reference>
<evidence type="ECO:0000256" key="1">
    <source>
        <dbReference type="SAM" id="MobiDB-lite"/>
    </source>
</evidence>
<dbReference type="EMBL" id="UYYA01004336">
    <property type="protein sequence ID" value="VDM61273.1"/>
    <property type="molecule type" value="Genomic_DNA"/>
</dbReference>
<dbReference type="Proteomes" id="UP000267027">
    <property type="component" value="Unassembled WGS sequence"/>
</dbReference>
<evidence type="ECO:0000313" key="2">
    <source>
        <dbReference type="EMBL" id="VDM61273.1"/>
    </source>
</evidence>